<dbReference type="AlphaFoldDB" id="A0A5R8MBN6"/>
<proteinExistence type="predicted"/>
<dbReference type="Pfam" id="PF13730">
    <property type="entry name" value="HTH_36"/>
    <property type="match status" value="1"/>
</dbReference>
<sequence>MQGTKKDVGLWISPSVYRLNINDGLKMLLATIVWYDNDERGCFAKDEHLAELMGKSINTIQDRLRELENLELIERTILNGKRRIKSTIPKNQYRTTEKSVSDIPKNQYHNKESNKEIIKRESVPAFDFLKLNYPNRFNGWLKKYQNAIPQYQKFIADYNCLVEIKEMPRNPEILFNFLCSLANGYINNSHKFNS</sequence>
<name>A0A5R8MBN6_9FLAO</name>
<dbReference type="Gene3D" id="1.10.10.10">
    <property type="entry name" value="Winged helix-like DNA-binding domain superfamily/Winged helix DNA-binding domain"/>
    <property type="match status" value="1"/>
</dbReference>
<organism evidence="1 2">
    <name type="scientific">Maribacter aurantiacus</name>
    <dbReference type="NCBI Taxonomy" id="1882343"/>
    <lineage>
        <taxon>Bacteria</taxon>
        <taxon>Pseudomonadati</taxon>
        <taxon>Bacteroidota</taxon>
        <taxon>Flavobacteriia</taxon>
        <taxon>Flavobacteriales</taxon>
        <taxon>Flavobacteriaceae</taxon>
        <taxon>Maribacter</taxon>
    </lineage>
</organism>
<protein>
    <submittedName>
        <fullName evidence="1">Helix-turn-helix domain-containing protein</fullName>
    </submittedName>
</protein>
<evidence type="ECO:0000313" key="2">
    <source>
        <dbReference type="Proteomes" id="UP000308382"/>
    </source>
</evidence>
<dbReference type="SUPFAM" id="SSF46785">
    <property type="entry name" value="Winged helix' DNA-binding domain"/>
    <property type="match status" value="1"/>
</dbReference>
<dbReference type="EMBL" id="VBUK01000001">
    <property type="protein sequence ID" value="TLF46927.1"/>
    <property type="molecule type" value="Genomic_DNA"/>
</dbReference>
<comment type="caution">
    <text evidence="1">The sequence shown here is derived from an EMBL/GenBank/DDBJ whole genome shotgun (WGS) entry which is preliminary data.</text>
</comment>
<evidence type="ECO:0000313" key="1">
    <source>
        <dbReference type="EMBL" id="TLF46927.1"/>
    </source>
</evidence>
<dbReference type="Proteomes" id="UP000308382">
    <property type="component" value="Unassembled WGS sequence"/>
</dbReference>
<dbReference type="RefSeq" id="WP_138257070.1">
    <property type="nucleotide sequence ID" value="NZ_VBUK01000001.1"/>
</dbReference>
<dbReference type="InterPro" id="IPR036388">
    <property type="entry name" value="WH-like_DNA-bd_sf"/>
</dbReference>
<reference evidence="1 2" key="1">
    <citation type="journal article" date="2017" name="Int. J. Syst. Evol. Microbiol.">
        <title>Maripseudobacter aurantiacus gen. nov., sp. nov., a novel member of the family Flavobacteriaceae isolated from a sedimentation basin.</title>
        <authorList>
            <person name="Chen C."/>
            <person name="Su Y."/>
            <person name="Tao T."/>
            <person name="Fu G."/>
            <person name="Zhang C."/>
            <person name="Sun C."/>
            <person name="Zhang X."/>
            <person name="Wu M."/>
        </authorList>
    </citation>
    <scope>NUCLEOTIDE SEQUENCE [LARGE SCALE GENOMIC DNA]</scope>
    <source>
        <strain evidence="2">CDA4</strain>
    </source>
</reference>
<gene>
    <name evidence="1" type="ORF">FEK29_03920</name>
</gene>
<accession>A0A5R8MBN6</accession>
<dbReference type="InterPro" id="IPR036390">
    <property type="entry name" value="WH_DNA-bd_sf"/>
</dbReference>
<keyword evidence="2" id="KW-1185">Reference proteome</keyword>